<dbReference type="InterPro" id="IPR033932">
    <property type="entry name" value="YtcJ-like"/>
</dbReference>
<dbReference type="GO" id="GO:0016787">
    <property type="term" value="F:hydrolase activity"/>
    <property type="evidence" value="ECO:0007669"/>
    <property type="project" value="UniProtKB-KW"/>
</dbReference>
<dbReference type="Gene3D" id="2.30.40.10">
    <property type="entry name" value="Urease, subunit C, domain 1"/>
    <property type="match status" value="1"/>
</dbReference>
<dbReference type="InterPro" id="IPR011059">
    <property type="entry name" value="Metal-dep_hydrolase_composite"/>
</dbReference>
<keyword evidence="2" id="KW-0378">Hydrolase</keyword>
<dbReference type="CDD" id="cd01300">
    <property type="entry name" value="YtcJ_like"/>
    <property type="match status" value="1"/>
</dbReference>
<dbReference type="PANTHER" id="PTHR22642:SF2">
    <property type="entry name" value="PROTEIN LONG AFTER FAR-RED 3"/>
    <property type="match status" value="1"/>
</dbReference>
<organism evidence="2 3">
    <name type="scientific">Halorubrum rutilum</name>
    <dbReference type="NCBI Taxonomy" id="1364933"/>
    <lineage>
        <taxon>Archaea</taxon>
        <taxon>Methanobacteriati</taxon>
        <taxon>Methanobacteriota</taxon>
        <taxon>Stenosarchaea group</taxon>
        <taxon>Halobacteria</taxon>
        <taxon>Halobacteriales</taxon>
        <taxon>Haloferacaceae</taxon>
        <taxon>Halorubrum</taxon>
    </lineage>
</organism>
<dbReference type="EC" id="3.5.-.-" evidence="2"/>
<dbReference type="InterPro" id="IPR032466">
    <property type="entry name" value="Metal_Hydrolase"/>
</dbReference>
<accession>A0ABD6ANL3</accession>
<evidence type="ECO:0000313" key="3">
    <source>
        <dbReference type="Proteomes" id="UP001596545"/>
    </source>
</evidence>
<dbReference type="InterPro" id="IPR013108">
    <property type="entry name" value="Amidohydro_3"/>
</dbReference>
<proteinExistence type="predicted"/>
<name>A0ABD6ANL3_9EURY</name>
<dbReference type="AlphaFoldDB" id="A0ABD6ANL3"/>
<dbReference type="RefSeq" id="WP_256408302.1">
    <property type="nucleotide sequence ID" value="NZ_JANHDN010000002.1"/>
</dbReference>
<evidence type="ECO:0000313" key="2">
    <source>
        <dbReference type="EMBL" id="MFC7325580.1"/>
    </source>
</evidence>
<comment type="caution">
    <text evidence="2">The sequence shown here is derived from an EMBL/GenBank/DDBJ whole genome shotgun (WGS) entry which is preliminary data.</text>
</comment>
<dbReference type="Gene3D" id="3.10.310.70">
    <property type="match status" value="1"/>
</dbReference>
<dbReference type="Gene3D" id="3.20.20.140">
    <property type="entry name" value="Metal-dependent hydrolases"/>
    <property type="match status" value="1"/>
</dbReference>
<protein>
    <submittedName>
        <fullName evidence="2">Amidohydrolase</fullName>
        <ecNumber evidence="2">3.5.-.-</ecNumber>
    </submittedName>
</protein>
<dbReference type="EMBL" id="JBHTBL010000011">
    <property type="protein sequence ID" value="MFC7325580.1"/>
    <property type="molecule type" value="Genomic_DNA"/>
</dbReference>
<feature type="domain" description="Amidohydrolase 3" evidence="1">
    <location>
        <begin position="52"/>
        <end position="520"/>
    </location>
</feature>
<dbReference type="Pfam" id="PF07969">
    <property type="entry name" value="Amidohydro_3"/>
    <property type="match status" value="1"/>
</dbReference>
<dbReference type="Proteomes" id="UP001596545">
    <property type="component" value="Unassembled WGS sequence"/>
</dbReference>
<reference evidence="2 3" key="1">
    <citation type="journal article" date="2019" name="Int. J. Syst. Evol. Microbiol.">
        <title>The Global Catalogue of Microorganisms (GCM) 10K type strain sequencing project: providing services to taxonomists for standard genome sequencing and annotation.</title>
        <authorList>
            <consortium name="The Broad Institute Genomics Platform"/>
            <consortium name="The Broad Institute Genome Sequencing Center for Infectious Disease"/>
            <person name="Wu L."/>
            <person name="Ma J."/>
        </authorList>
    </citation>
    <scope>NUCLEOTIDE SEQUENCE [LARGE SCALE GENOMIC DNA]</scope>
    <source>
        <strain evidence="2 3">CGMCC 1.12554</strain>
    </source>
</reference>
<dbReference type="PANTHER" id="PTHR22642">
    <property type="entry name" value="IMIDAZOLONEPROPIONASE"/>
    <property type="match status" value="1"/>
</dbReference>
<gene>
    <name evidence="2" type="ORF">ACFQMF_13440</name>
</gene>
<sequence length="523" mass="55627">MTAAADRLFVNGEVHTLAAPDETREAVAVRDGAIVRVGRTREIEFLEGVDTDVVDLGGRVLLPGFVDAHTHLTTVGRYLVHADLSAADSPGEAVDLLTERAAAVAEGDGTGDEWVLGYGYDESTWNEARYLTRDDLDRVSTERPVAAFREDMHVAAVNGVALDRFADALAAAPDETVPTDADGEATGVLLESAIDPVYEAVEPGPTETREVVEAALADCAAKGITGFHDMVRDSHAPRVYRDLDAAGDLTARVRINYWSDHLDALREVGLRTNDGSGMVETGAIKSYTDGSFGGRTARLSEPYADAPDETGQWVVDPDELGEAVAEATAAGYQFTAHAIGDEAVDAVLDAYEEASRTDPGEARHQIEHVELADDAAIERLADAGVVASVQPNFLKWAGEGGLYEARLGPERTAATNRYRDMLDAGVNLAFGSDGMPMDPLLGVHHAVNAPAESQRLTVTEALRAYTRGAAYAGFDEDRLGAVAVGKRADLVALDASPWAEPESIRDVGVALTVVDGEIVYDGR</sequence>
<dbReference type="SUPFAM" id="SSF51338">
    <property type="entry name" value="Composite domain of metallo-dependent hydrolases"/>
    <property type="match status" value="1"/>
</dbReference>
<dbReference type="SUPFAM" id="SSF51556">
    <property type="entry name" value="Metallo-dependent hydrolases"/>
    <property type="match status" value="1"/>
</dbReference>
<evidence type="ECO:0000259" key="1">
    <source>
        <dbReference type="Pfam" id="PF07969"/>
    </source>
</evidence>
<keyword evidence="3" id="KW-1185">Reference proteome</keyword>